<proteinExistence type="predicted"/>
<dbReference type="EMBL" id="JAUYVI010000002">
    <property type="protein sequence ID" value="MDQ7247088.1"/>
    <property type="molecule type" value="Genomic_DNA"/>
</dbReference>
<organism evidence="3 4">
    <name type="scientific">Dongia sedimenti</name>
    <dbReference type="NCBI Taxonomy" id="3064282"/>
    <lineage>
        <taxon>Bacteria</taxon>
        <taxon>Pseudomonadati</taxon>
        <taxon>Pseudomonadota</taxon>
        <taxon>Alphaproteobacteria</taxon>
        <taxon>Rhodospirillales</taxon>
        <taxon>Dongiaceae</taxon>
        <taxon>Dongia</taxon>
    </lineage>
</organism>
<reference evidence="4" key="1">
    <citation type="submission" date="2023-08" db="EMBL/GenBank/DDBJ databases">
        <title>Rhodospirillaceae gen. nov., a novel taxon isolated from the Yangtze River Yuezi River estuary sludge.</title>
        <authorList>
            <person name="Ruan L."/>
        </authorList>
    </citation>
    <scope>NUCLEOTIDE SEQUENCE [LARGE SCALE GENOMIC DNA]</scope>
    <source>
        <strain evidence="4">R-7</strain>
    </source>
</reference>
<name>A0ABU0YK16_9PROT</name>
<feature type="domain" description="Phytase-like" evidence="2">
    <location>
        <begin position="52"/>
        <end position="426"/>
    </location>
</feature>
<dbReference type="Proteomes" id="UP001230156">
    <property type="component" value="Unassembled WGS sequence"/>
</dbReference>
<keyword evidence="4" id="KW-1185">Reference proteome</keyword>
<dbReference type="RefSeq" id="WP_379954494.1">
    <property type="nucleotide sequence ID" value="NZ_JAUYVI010000002.1"/>
</dbReference>
<evidence type="ECO:0000313" key="4">
    <source>
        <dbReference type="Proteomes" id="UP001230156"/>
    </source>
</evidence>
<sequence length="464" mass="49461">MTFGDAAFVNKGLVGVGRVPADAKDKLGDTLGGIGSGMVADVSSWKRDGDKYTGIFYMLPDRGWNTEGSVDYPGRLQKFAVEFTPYGDAEVAPQTQLKLNYEDSIVLHEANGTPTTGLDASAVRKAAKGLPDLPSANGKISLDDEGVVLMPDGSFWISDEYGPYIYHFTADGSLLGAIQPPQALVPMRGGTPQFSSNNPPKGGAEPKPKNPESGRQNNQGLEGLSMSADGKTLYALLQSATIQDGGKAGGGSPDRYNTRFLSYDISDAAAPKLAAEYVVQLPRFKDAKGKQLVAAQSEIHALDDHRFLVIARDSGHGSGLKDSTSVYRSIDIFDTTGATNIAGTAFDGTTPVAPEGKLDPSVTPVQYARFIDMNDNTQLNRFGLHNGAPNDANALYEKWEAMALLPVLDDSAPNDYFLVVANDNDFLSQNGSMQGTPYKDSSGANVDSMVLVYRISLPEGMKPL</sequence>
<evidence type="ECO:0000313" key="3">
    <source>
        <dbReference type="EMBL" id="MDQ7247088.1"/>
    </source>
</evidence>
<dbReference type="Pfam" id="PF13449">
    <property type="entry name" value="Phytase-like"/>
    <property type="match status" value="1"/>
</dbReference>
<accession>A0ABU0YK16</accession>
<comment type="caution">
    <text evidence="3">The sequence shown here is derived from an EMBL/GenBank/DDBJ whole genome shotgun (WGS) entry which is preliminary data.</text>
</comment>
<feature type="region of interest" description="Disordered" evidence="1">
    <location>
        <begin position="183"/>
        <end position="224"/>
    </location>
</feature>
<evidence type="ECO:0000259" key="2">
    <source>
        <dbReference type="Pfam" id="PF13449"/>
    </source>
</evidence>
<evidence type="ECO:0000256" key="1">
    <source>
        <dbReference type="SAM" id="MobiDB-lite"/>
    </source>
</evidence>
<dbReference type="PANTHER" id="PTHR37957:SF1">
    <property type="entry name" value="PHYTASE-LIKE DOMAIN-CONTAINING PROTEIN"/>
    <property type="match status" value="1"/>
</dbReference>
<dbReference type="PANTHER" id="PTHR37957">
    <property type="entry name" value="BLR7070 PROTEIN"/>
    <property type="match status" value="1"/>
</dbReference>
<protein>
    <submittedName>
        <fullName evidence="3">Esterase-like activity of phytase family protein</fullName>
    </submittedName>
</protein>
<dbReference type="InterPro" id="IPR027372">
    <property type="entry name" value="Phytase-like_dom"/>
</dbReference>
<gene>
    <name evidence="3" type="ORF">Q8A70_05405</name>
</gene>